<evidence type="ECO:0008006" key="3">
    <source>
        <dbReference type="Google" id="ProtNLM"/>
    </source>
</evidence>
<evidence type="ECO:0000313" key="2">
    <source>
        <dbReference type="Proteomes" id="UP001519332"/>
    </source>
</evidence>
<comment type="caution">
    <text evidence="1">The sequence shown here is derived from an EMBL/GenBank/DDBJ whole genome shotgun (WGS) entry which is preliminary data.</text>
</comment>
<organism evidence="1 2">
    <name type="scientific">Kibdelosporangium banguiense</name>
    <dbReference type="NCBI Taxonomy" id="1365924"/>
    <lineage>
        <taxon>Bacteria</taxon>
        <taxon>Bacillati</taxon>
        <taxon>Actinomycetota</taxon>
        <taxon>Actinomycetes</taxon>
        <taxon>Pseudonocardiales</taxon>
        <taxon>Pseudonocardiaceae</taxon>
        <taxon>Kibdelosporangium</taxon>
    </lineage>
</organism>
<gene>
    <name evidence="1" type="ORF">JOF56_006699</name>
</gene>
<protein>
    <recommendedName>
        <fullName evidence="3">SMI1/KNR4 family protein</fullName>
    </recommendedName>
</protein>
<name>A0ABS4TPI8_9PSEU</name>
<reference evidence="1 2" key="1">
    <citation type="submission" date="2021-03" db="EMBL/GenBank/DDBJ databases">
        <title>Sequencing the genomes of 1000 actinobacteria strains.</title>
        <authorList>
            <person name="Klenk H.-P."/>
        </authorList>
    </citation>
    <scope>NUCLEOTIDE SEQUENCE [LARGE SCALE GENOMIC DNA]</scope>
    <source>
        <strain evidence="1 2">DSM 46670</strain>
    </source>
</reference>
<dbReference type="Proteomes" id="UP001519332">
    <property type="component" value="Unassembled WGS sequence"/>
</dbReference>
<keyword evidence="2" id="KW-1185">Reference proteome</keyword>
<sequence>MIDSEDRTFPAALAEAFEIEFDYADGDGVDFEPFDQFESADETTDWIRSWTGNKELTGEQFRVMGQDGTGGYAAFWLIRSDRPVTEQPVVFLGSEGETGVVARNLADFLWLLADGFGPLEAVEYPEQSSQPNDELVEIAERHAPDARKTGAEAIAAAKAEFPDFEATIEALCR</sequence>
<evidence type="ECO:0000313" key="1">
    <source>
        <dbReference type="EMBL" id="MBP2326314.1"/>
    </source>
</evidence>
<dbReference type="RefSeq" id="WP_307855370.1">
    <property type="nucleotide sequence ID" value="NZ_JAGINW010000001.1"/>
</dbReference>
<proteinExistence type="predicted"/>
<dbReference type="EMBL" id="JAGINW010000001">
    <property type="protein sequence ID" value="MBP2326314.1"/>
    <property type="molecule type" value="Genomic_DNA"/>
</dbReference>
<accession>A0ABS4TPI8</accession>